<organism evidence="2 3">
    <name type="scientific">Marinilabilia rubra</name>
    <dbReference type="NCBI Taxonomy" id="2162893"/>
    <lineage>
        <taxon>Bacteria</taxon>
        <taxon>Pseudomonadati</taxon>
        <taxon>Bacteroidota</taxon>
        <taxon>Bacteroidia</taxon>
        <taxon>Marinilabiliales</taxon>
        <taxon>Marinilabiliaceae</taxon>
        <taxon>Marinilabilia</taxon>
    </lineage>
</organism>
<keyword evidence="1" id="KW-0472">Membrane</keyword>
<keyword evidence="1" id="KW-0812">Transmembrane</keyword>
<dbReference type="OrthoDB" id="1120468at2"/>
<proteinExistence type="predicted"/>
<evidence type="ECO:0000313" key="3">
    <source>
        <dbReference type="Proteomes" id="UP000244956"/>
    </source>
</evidence>
<gene>
    <name evidence="2" type="ORF">DDZ16_02810</name>
</gene>
<dbReference type="AlphaFoldDB" id="A0A2U2BEH0"/>
<protein>
    <submittedName>
        <fullName evidence="2">Uncharacterized protein</fullName>
    </submittedName>
</protein>
<accession>A0A2U2BEH0</accession>
<comment type="caution">
    <text evidence="2">The sequence shown here is derived from an EMBL/GenBank/DDBJ whole genome shotgun (WGS) entry which is preliminary data.</text>
</comment>
<feature type="transmembrane region" description="Helical" evidence="1">
    <location>
        <begin position="124"/>
        <end position="143"/>
    </location>
</feature>
<feature type="transmembrane region" description="Helical" evidence="1">
    <location>
        <begin position="67"/>
        <end position="84"/>
    </location>
</feature>
<reference evidence="2 3" key="1">
    <citation type="submission" date="2018-05" db="EMBL/GenBank/DDBJ databases">
        <title>Marinilabilia rubrum sp. nov., isolated from saltern sediment.</title>
        <authorList>
            <person name="Zhang R."/>
        </authorList>
    </citation>
    <scope>NUCLEOTIDE SEQUENCE [LARGE SCALE GENOMIC DNA]</scope>
    <source>
        <strain evidence="2 3">WTE16</strain>
    </source>
</reference>
<keyword evidence="1" id="KW-1133">Transmembrane helix</keyword>
<dbReference type="RefSeq" id="WP_109262883.1">
    <property type="nucleotide sequence ID" value="NZ_QEWP01000001.1"/>
</dbReference>
<keyword evidence="3" id="KW-1185">Reference proteome</keyword>
<feature type="transmembrane region" description="Helical" evidence="1">
    <location>
        <begin position="43"/>
        <end position="61"/>
    </location>
</feature>
<sequence length="215" mass="24997">MENTIEATWKEGFLNEKAAVVPKINDLYNQRSKLLIDRMKKMFRINLLGIIAMALVIPFMFYFIDALWQGLATAILLLALAWYSKRTVTGVKTINQGANSYEFLTSYRQWLEDVLQKSEKIMRFFYPINVLIAISMIFSAYSSQPELQEKLINRFPDLTYIDGIPLMAIIILGLLLLLSILFSRKIYRWDVGLVYGRVFTKLDETIAEMEKLRSE</sequence>
<feature type="transmembrane region" description="Helical" evidence="1">
    <location>
        <begin position="163"/>
        <end position="182"/>
    </location>
</feature>
<evidence type="ECO:0000256" key="1">
    <source>
        <dbReference type="SAM" id="Phobius"/>
    </source>
</evidence>
<name>A0A2U2BEH0_9BACT</name>
<dbReference type="EMBL" id="QEWP01000001">
    <property type="protein sequence ID" value="PWE01433.1"/>
    <property type="molecule type" value="Genomic_DNA"/>
</dbReference>
<evidence type="ECO:0000313" key="2">
    <source>
        <dbReference type="EMBL" id="PWE01433.1"/>
    </source>
</evidence>
<dbReference type="Proteomes" id="UP000244956">
    <property type="component" value="Unassembled WGS sequence"/>
</dbReference>